<evidence type="ECO:0000313" key="2">
    <source>
        <dbReference type="Proteomes" id="UP001227268"/>
    </source>
</evidence>
<proteinExistence type="predicted"/>
<dbReference type="Proteomes" id="UP001227268">
    <property type="component" value="Unassembled WGS sequence"/>
</dbReference>
<protein>
    <submittedName>
        <fullName evidence="1">Uncharacterized protein</fullName>
    </submittedName>
</protein>
<organism evidence="1 2">
    <name type="scientific">Naganishia friedmannii</name>
    <dbReference type="NCBI Taxonomy" id="89922"/>
    <lineage>
        <taxon>Eukaryota</taxon>
        <taxon>Fungi</taxon>
        <taxon>Dikarya</taxon>
        <taxon>Basidiomycota</taxon>
        <taxon>Agaricomycotina</taxon>
        <taxon>Tremellomycetes</taxon>
        <taxon>Filobasidiales</taxon>
        <taxon>Filobasidiaceae</taxon>
        <taxon>Naganishia</taxon>
    </lineage>
</organism>
<accession>A0ACC2VVT2</accession>
<keyword evidence="2" id="KW-1185">Reference proteome</keyword>
<sequence>MPKATKQTKKFVSSGKLKQTIEKRRKYQQVQKKVAGRENRKANKEKHGKGKHADEDSDEGEEDDFDGPVESDEGAGSKKNKGKGKAVSDEDDSDDAGAADLNGDDDAEEDDLSSLGEDDFDLEDEGGDDTIDDPDVDAAEMAKQLAELEKKDPEFYKYLRENDADLLTFGQEEEVAPKSKKAKKTKGKAAEEEEEKDDEDMDEYDGADSDSGEDEPEFEGISGAEPEKISVTMKMLRGWQRAMIEQHSLRSLRKMVLAFRAAAHMDEAGEEHFETRYKVDSALVFNKLILTALKFTPVVLAKHIPYKELPSGRFKVSKVPKSQARLPLFIKSHFSTLMFLIKSLPSAPTPTDDEDDSNASGLLHTAVSESTKLLPWVMDNKKQLKAYLKLLLELWSSSADNVRIACFLAVRKVYKAGDQSIKDLCLKNIYSALLPPLRLTSAHTLPAINLMKNTAAQLYQLDPEISYTHAFGYIRMLAVHLRGVVRSGQADKEAFRAVYNWQFVHCLDFWSLVLAGSCDKEKIVEAGGQASPLEPLIYPLVQIAIGVVRLVPTSRWFPLRFHVLQALLRINARTGNYVPLAPFLLEILESNEFKRANPKNASLKPLDMEYVIKAPANYPKTKVYQETLAEELVYLLGEFHAIMSTNIAFPEMTIPVVFMLKRYLKKGGASGKVNNQLKTLVEKIEVTRQWTEKKRRNVSFAPNDRAEVEAFLDGIPITETPIGSWMRLQKKVRDQKRKEIEMAQREENTRAPVASEDDEDDSDDDDEDDEEEYEMDDE</sequence>
<reference evidence="1" key="1">
    <citation type="submission" date="2023-04" db="EMBL/GenBank/DDBJ databases">
        <title>Draft Genome sequencing of Naganishia species isolated from polar environments using Oxford Nanopore Technology.</title>
        <authorList>
            <person name="Leo P."/>
            <person name="Venkateswaran K."/>
        </authorList>
    </citation>
    <scope>NUCLEOTIDE SEQUENCE</scope>
    <source>
        <strain evidence="1">MNA-CCFEE 5423</strain>
    </source>
</reference>
<comment type="caution">
    <text evidence="1">The sequence shown here is derived from an EMBL/GenBank/DDBJ whole genome shotgun (WGS) entry which is preliminary data.</text>
</comment>
<evidence type="ECO:0000313" key="1">
    <source>
        <dbReference type="EMBL" id="KAJ9102542.1"/>
    </source>
</evidence>
<gene>
    <name evidence="1" type="ORF">QFC21_002943</name>
</gene>
<name>A0ACC2VVT2_9TREE</name>
<dbReference type="EMBL" id="JASBWT010000008">
    <property type="protein sequence ID" value="KAJ9102542.1"/>
    <property type="molecule type" value="Genomic_DNA"/>
</dbReference>